<protein>
    <recommendedName>
        <fullName evidence="1">Phosphatidylglycerol lysyltransferase C-terminal domain-containing protein</fullName>
    </recommendedName>
</protein>
<dbReference type="RefSeq" id="WP_013788725.1">
    <property type="nucleotide sequence ID" value="NC_015555.1"/>
</dbReference>
<dbReference type="EMBL" id="CP002739">
    <property type="protein sequence ID" value="AEF17995.1"/>
    <property type="molecule type" value="Genomic_DNA"/>
</dbReference>
<evidence type="ECO:0000259" key="1">
    <source>
        <dbReference type="Pfam" id="PF09924"/>
    </source>
</evidence>
<dbReference type="Gene3D" id="3.40.630.30">
    <property type="match status" value="1"/>
</dbReference>
<dbReference type="eggNOG" id="COG4866">
    <property type="taxonomic scope" value="Bacteria"/>
</dbReference>
<dbReference type="InterPro" id="IPR024320">
    <property type="entry name" value="LPG_synthase_C"/>
</dbReference>
<name>F6BJX4_THEXL</name>
<dbReference type="SUPFAM" id="SSF55729">
    <property type="entry name" value="Acyl-CoA N-acyltransferases (Nat)"/>
    <property type="match status" value="2"/>
</dbReference>
<dbReference type="STRING" id="858215.Thexy_1977"/>
<dbReference type="HOGENOM" id="CLU_058411_0_0_9"/>
<organism evidence="2 3">
    <name type="scientific">Thermoanaerobacterium xylanolyticum (strain ATCC 49914 / DSM 7097 / LX-11)</name>
    <dbReference type="NCBI Taxonomy" id="858215"/>
    <lineage>
        <taxon>Bacteria</taxon>
        <taxon>Bacillati</taxon>
        <taxon>Bacillota</taxon>
        <taxon>Clostridia</taxon>
        <taxon>Thermoanaerobacterales</taxon>
        <taxon>Thermoanaerobacteraceae</taxon>
        <taxon>Thermoanaerobacterium</taxon>
    </lineage>
</organism>
<keyword evidence="3" id="KW-1185">Reference proteome</keyword>
<dbReference type="Pfam" id="PF09924">
    <property type="entry name" value="LPG_synthase_C"/>
    <property type="match status" value="1"/>
</dbReference>
<evidence type="ECO:0000313" key="2">
    <source>
        <dbReference type="EMBL" id="AEF17995.1"/>
    </source>
</evidence>
<dbReference type="PANTHER" id="PTHR41373:SF1">
    <property type="entry name" value="PHOSPHATIDYLGLYCEROL LYSYLTRANSFERASE C-TERMINAL DOMAIN-CONTAINING PROTEIN"/>
    <property type="match status" value="1"/>
</dbReference>
<sequence>MKPLSIDDKNVFDEYFYAYPPEISEYTFTNLLMWNHVYDIRYEIIDGCLLIASGNNVFPPVGPPENTLNALEKFCEMLKKDYSEINLTRFDNDFASKIRENFNVEMEPDEDNFDYVYNTQDLINLSGRKYHNKKNHINKFLKTYDYTLEALSSVNALECLKFTEKWISLKDIEENPGILKEFDAIKKVLENYDFFNVKGIVLKINGKIEAYSFGEKLNPETAVTHIEKANSEIKDAYAFINMCFAKLMSEYKYINREQDLGIPGLRYAKKSYHPAKMILKFKGKLQI</sequence>
<reference evidence="2" key="1">
    <citation type="submission" date="2011-05" db="EMBL/GenBank/DDBJ databases">
        <title>Complete sequence of Thermoanaerobacterium xylanolyticum LX-11.</title>
        <authorList>
            <consortium name="US DOE Joint Genome Institute"/>
            <person name="Lucas S."/>
            <person name="Han J."/>
            <person name="Lapidus A."/>
            <person name="Cheng J.-F."/>
            <person name="Goodwin L."/>
            <person name="Pitluck S."/>
            <person name="Peters L."/>
            <person name="Mikhailova N."/>
            <person name="Lu M."/>
            <person name="Han C."/>
            <person name="Tapia R."/>
            <person name="Land M."/>
            <person name="Hauser L."/>
            <person name="Kyrpides N."/>
            <person name="Ivanova N."/>
            <person name="Pagani I."/>
            <person name="Hemme C."/>
            <person name="Woyke T."/>
        </authorList>
    </citation>
    <scope>NUCLEOTIDE SEQUENCE</scope>
    <source>
        <strain evidence="2">LX-11</strain>
    </source>
</reference>
<proteinExistence type="predicted"/>
<dbReference type="InterPro" id="IPR016732">
    <property type="entry name" value="UCP018688"/>
</dbReference>
<dbReference type="PANTHER" id="PTHR41373">
    <property type="entry name" value="DUF2156 DOMAIN-CONTAINING PROTEIN"/>
    <property type="match status" value="1"/>
</dbReference>
<dbReference type="InterPro" id="IPR016181">
    <property type="entry name" value="Acyl_CoA_acyltransferase"/>
</dbReference>
<dbReference type="Proteomes" id="UP000007239">
    <property type="component" value="Chromosome"/>
</dbReference>
<dbReference type="KEGG" id="txy:Thexy_1977"/>
<dbReference type="PIRSF" id="PIRSF018688">
    <property type="entry name" value="UCP018688"/>
    <property type="match status" value="1"/>
</dbReference>
<accession>F6BJX4</accession>
<evidence type="ECO:0000313" key="3">
    <source>
        <dbReference type="Proteomes" id="UP000007239"/>
    </source>
</evidence>
<dbReference type="AlphaFoldDB" id="F6BJX4"/>
<gene>
    <name evidence="2" type="ordered locus">Thexy_1977</name>
</gene>
<feature type="domain" description="Phosphatidylglycerol lysyltransferase C-terminal" evidence="1">
    <location>
        <begin position="21"/>
        <end position="278"/>
    </location>
</feature>